<reference evidence="5" key="1">
    <citation type="submission" date="2023-02" db="EMBL/GenBank/DDBJ databases">
        <title>Host association and intracellularity evolved multiple times independently in the Rickettsiales.</title>
        <authorList>
            <person name="Castelli M."/>
            <person name="Nardi T."/>
            <person name="Gammuto L."/>
            <person name="Bellinzona G."/>
            <person name="Sabaneyeva E."/>
            <person name="Potekhin A."/>
            <person name="Serra V."/>
            <person name="Petroni G."/>
            <person name="Sassera D."/>
        </authorList>
    </citation>
    <scope>NUCLEOTIDE SEQUENCE</scope>
    <source>
        <strain evidence="5">USBL-36I1</strain>
    </source>
</reference>
<feature type="short sequence motif" description="Histidine triad motif" evidence="2 3">
    <location>
        <begin position="101"/>
        <end position="105"/>
    </location>
</feature>
<dbReference type="PROSITE" id="PS51084">
    <property type="entry name" value="HIT_2"/>
    <property type="match status" value="1"/>
</dbReference>
<organism evidence="5 6">
    <name type="scientific">Lyticum sinuosum</name>
    <dbReference type="NCBI Taxonomy" id="1332059"/>
    <lineage>
        <taxon>Bacteria</taxon>
        <taxon>Pseudomonadati</taxon>
        <taxon>Pseudomonadota</taxon>
        <taxon>Alphaproteobacteria</taxon>
        <taxon>Rickettsiales</taxon>
        <taxon>Lyticum</taxon>
    </lineage>
</organism>
<accession>A0AAE4VL50</accession>
<dbReference type="GO" id="GO:0003824">
    <property type="term" value="F:catalytic activity"/>
    <property type="evidence" value="ECO:0007669"/>
    <property type="project" value="InterPro"/>
</dbReference>
<dbReference type="Proteomes" id="UP001289135">
    <property type="component" value="Unassembled WGS sequence"/>
</dbReference>
<proteinExistence type="predicted"/>
<feature type="domain" description="HIT" evidence="4">
    <location>
        <begin position="7"/>
        <end position="117"/>
    </location>
</feature>
<evidence type="ECO:0000256" key="2">
    <source>
        <dbReference type="PIRSR" id="PIRSR601310-3"/>
    </source>
</evidence>
<evidence type="ECO:0000313" key="5">
    <source>
        <dbReference type="EMBL" id="MDZ5761483.1"/>
    </source>
</evidence>
<evidence type="ECO:0000256" key="1">
    <source>
        <dbReference type="PIRSR" id="PIRSR601310-1"/>
    </source>
</evidence>
<keyword evidence="6" id="KW-1185">Reference proteome</keyword>
<dbReference type="EMBL" id="JARGYU010000003">
    <property type="protein sequence ID" value="MDZ5761483.1"/>
    <property type="molecule type" value="Genomic_DNA"/>
</dbReference>
<dbReference type="InterPro" id="IPR001310">
    <property type="entry name" value="Histidine_triad_HIT"/>
</dbReference>
<dbReference type="RefSeq" id="WP_322498909.1">
    <property type="nucleotide sequence ID" value="NZ_JARGYU010000003.1"/>
</dbReference>
<feature type="active site" description="Tele-AMP-histidine intermediate" evidence="1">
    <location>
        <position position="103"/>
    </location>
</feature>
<dbReference type="AlphaFoldDB" id="A0AAE4VL50"/>
<dbReference type="SUPFAM" id="SSF54197">
    <property type="entry name" value="HIT-like"/>
    <property type="match status" value="1"/>
</dbReference>
<dbReference type="Pfam" id="PF11969">
    <property type="entry name" value="DcpS_C"/>
    <property type="match status" value="1"/>
</dbReference>
<dbReference type="InterPro" id="IPR011146">
    <property type="entry name" value="HIT-like"/>
</dbReference>
<evidence type="ECO:0000259" key="4">
    <source>
        <dbReference type="PROSITE" id="PS51084"/>
    </source>
</evidence>
<name>A0AAE4VL50_9RICK</name>
<dbReference type="Gene3D" id="3.30.428.10">
    <property type="entry name" value="HIT-like"/>
    <property type="match status" value="1"/>
</dbReference>
<sequence>MYNKENVFAKILRGEISCDKIYENNFALVFHDLYPNAPVHALAIPKKEYIHWNDFYTKASVDEIHGLTDAINKAVELLDLKNSGYRIATNIGIHGMQTIYHFHYHILGGDFLGEMVQMKSL</sequence>
<gene>
    <name evidence="5" type="ORF">Lyticum_00664</name>
</gene>
<evidence type="ECO:0000256" key="3">
    <source>
        <dbReference type="PROSITE-ProRule" id="PRU00464"/>
    </source>
</evidence>
<comment type="caution">
    <text evidence="5">The sequence shown here is derived from an EMBL/GenBank/DDBJ whole genome shotgun (WGS) entry which is preliminary data.</text>
</comment>
<evidence type="ECO:0000313" key="6">
    <source>
        <dbReference type="Proteomes" id="UP001289135"/>
    </source>
</evidence>
<protein>
    <submittedName>
        <fullName evidence="5">HIT domain protein</fullName>
    </submittedName>
</protein>
<dbReference type="PANTHER" id="PTHR23089">
    <property type="entry name" value="HISTIDINE TRIAD HIT PROTEIN"/>
    <property type="match status" value="1"/>
</dbReference>
<dbReference type="PRINTS" id="PR00332">
    <property type="entry name" value="HISTRIAD"/>
</dbReference>
<dbReference type="InterPro" id="IPR036265">
    <property type="entry name" value="HIT-like_sf"/>
</dbReference>